<keyword evidence="5" id="KW-0804">Transcription</keyword>
<gene>
    <name evidence="9" type="ORF">PBS001_LOCUS1561</name>
</gene>
<proteinExistence type="predicted"/>
<comment type="function">
    <text evidence="1">Putative transcription factor.</text>
</comment>
<reference evidence="9 10" key="1">
    <citation type="submission" date="2021-11" db="EMBL/GenBank/DDBJ databases">
        <authorList>
            <person name="Islam A."/>
            <person name="Islam S."/>
            <person name="Flora M.S."/>
            <person name="Rahman M."/>
            <person name="Ziaur R.M."/>
            <person name="Epstein J.H."/>
            <person name="Hassan M."/>
            <person name="Klassen M."/>
            <person name="Woodard K."/>
            <person name="Webb A."/>
            <person name="Webby R.J."/>
            <person name="El Zowalaty M.E."/>
        </authorList>
    </citation>
    <scope>NUCLEOTIDE SEQUENCE [LARGE SCALE GENOMIC DNA]</scope>
    <source>
        <strain evidence="9">Pbs1</strain>
    </source>
</reference>
<dbReference type="Proteomes" id="UP001158986">
    <property type="component" value="Unassembled WGS sequence"/>
</dbReference>
<dbReference type="PANTHER" id="PTHR46373:SF2">
    <property type="entry name" value="RWP-RK DOMAIN-CONTAINING PROTEIN"/>
    <property type="match status" value="1"/>
</dbReference>
<evidence type="ECO:0000256" key="3">
    <source>
        <dbReference type="ARBA" id="ARBA00023054"/>
    </source>
</evidence>
<dbReference type="Pfam" id="PF02042">
    <property type="entry name" value="RWP-RK"/>
    <property type="match status" value="1"/>
</dbReference>
<comment type="caution">
    <text evidence="9">The sequence shown here is derived from an EMBL/GenBank/DDBJ whole genome shotgun (WGS) entry which is preliminary data.</text>
</comment>
<sequence>MLWPAGCGGGISHIAVTSAVTEVRNNCGQVVLSHAVSNRHCGQFLFRPKNQRTNTHRVHQSQRRTSRVAKNCSHFCSEEWPKKRELESSDLYFSYSQLQRGQVPRGDDERKVSDGQLTPVLLVSALISAGRPKQQREFQAALWPHTMPGISPKWLKKSHSQIYRPCPTRPPATQPMMSSMSLPASATAPSTFSVMHPLHCGPVAFRQQHQFSAVNTFVRTPTTMSLSQLASPTMTPRKSRTQPMASPNKKARKSRVVFDFTTEEMAQYFHMSQREAAQQLGVATVTIKRNCRRLGIVWPYRLMKSKKHAINWSAISREDALRIRQERALEQAKAGRSPSSRSNSCNRSPSAFRLNTASDDKAAAKVMTMLSHCSNVELTEAGLAFARLPLDCMDTLE</sequence>
<evidence type="ECO:0000256" key="2">
    <source>
        <dbReference type="ARBA" id="ARBA00023015"/>
    </source>
</evidence>
<evidence type="ECO:0000256" key="1">
    <source>
        <dbReference type="ARBA" id="ARBA00004049"/>
    </source>
</evidence>
<dbReference type="InterPro" id="IPR044607">
    <property type="entry name" value="RKD-like"/>
</dbReference>
<evidence type="ECO:0000256" key="5">
    <source>
        <dbReference type="ARBA" id="ARBA00023163"/>
    </source>
</evidence>
<keyword evidence="4" id="KW-0238">DNA-binding</keyword>
<feature type="region of interest" description="Disordered" evidence="7">
    <location>
        <begin position="329"/>
        <end position="351"/>
    </location>
</feature>
<feature type="domain" description="RWP-RK" evidence="8">
    <location>
        <begin position="243"/>
        <end position="326"/>
    </location>
</feature>
<organism evidence="9 10">
    <name type="scientific">Peronospora belbahrii</name>
    <dbReference type="NCBI Taxonomy" id="622444"/>
    <lineage>
        <taxon>Eukaryota</taxon>
        <taxon>Sar</taxon>
        <taxon>Stramenopiles</taxon>
        <taxon>Oomycota</taxon>
        <taxon>Peronosporomycetes</taxon>
        <taxon>Peronosporales</taxon>
        <taxon>Peronosporaceae</taxon>
        <taxon>Peronospora</taxon>
    </lineage>
</organism>
<dbReference type="PROSITE" id="PS51519">
    <property type="entry name" value="RWP_RK"/>
    <property type="match status" value="1"/>
</dbReference>
<dbReference type="InterPro" id="IPR003035">
    <property type="entry name" value="RWP-RK_dom"/>
</dbReference>
<feature type="region of interest" description="Disordered" evidence="7">
    <location>
        <begin position="226"/>
        <end position="253"/>
    </location>
</feature>
<evidence type="ECO:0000256" key="6">
    <source>
        <dbReference type="ARBA" id="ARBA00023242"/>
    </source>
</evidence>
<keyword evidence="6" id="KW-0539">Nucleus</keyword>
<dbReference type="EMBL" id="CAKLCB010000084">
    <property type="protein sequence ID" value="CAH0514823.1"/>
    <property type="molecule type" value="Genomic_DNA"/>
</dbReference>
<evidence type="ECO:0000259" key="8">
    <source>
        <dbReference type="PROSITE" id="PS51519"/>
    </source>
</evidence>
<evidence type="ECO:0000256" key="7">
    <source>
        <dbReference type="SAM" id="MobiDB-lite"/>
    </source>
</evidence>
<feature type="compositionally biased region" description="Low complexity" evidence="7">
    <location>
        <begin position="336"/>
        <end position="350"/>
    </location>
</feature>
<keyword evidence="2" id="KW-0805">Transcription regulation</keyword>
<keyword evidence="3" id="KW-0175">Coiled coil</keyword>
<evidence type="ECO:0000256" key="4">
    <source>
        <dbReference type="ARBA" id="ARBA00023125"/>
    </source>
</evidence>
<feature type="compositionally biased region" description="Polar residues" evidence="7">
    <location>
        <begin position="226"/>
        <end position="245"/>
    </location>
</feature>
<evidence type="ECO:0000313" key="9">
    <source>
        <dbReference type="EMBL" id="CAH0514823.1"/>
    </source>
</evidence>
<accession>A0ABN8CUD1</accession>
<name>A0ABN8CUD1_9STRA</name>
<evidence type="ECO:0000313" key="10">
    <source>
        <dbReference type="Proteomes" id="UP001158986"/>
    </source>
</evidence>
<protein>
    <recommendedName>
        <fullName evidence="8">RWP-RK domain-containing protein</fullName>
    </recommendedName>
</protein>
<dbReference type="PANTHER" id="PTHR46373">
    <property type="entry name" value="PROTEIN RKD4"/>
    <property type="match status" value="1"/>
</dbReference>
<keyword evidence="10" id="KW-1185">Reference proteome</keyword>